<dbReference type="InterPro" id="IPR006311">
    <property type="entry name" value="TAT_signal"/>
</dbReference>
<dbReference type="GO" id="GO:0016491">
    <property type="term" value="F:oxidoreductase activity"/>
    <property type="evidence" value="ECO:0007669"/>
    <property type="project" value="InterPro"/>
</dbReference>
<dbReference type="CDD" id="cd02966">
    <property type="entry name" value="TlpA_like_family"/>
    <property type="match status" value="1"/>
</dbReference>
<dbReference type="SUPFAM" id="SSF52833">
    <property type="entry name" value="Thioredoxin-like"/>
    <property type="match status" value="1"/>
</dbReference>
<keyword evidence="4" id="KW-1185">Reference proteome</keyword>
<feature type="domain" description="Thioredoxin" evidence="2">
    <location>
        <begin position="13"/>
        <end position="159"/>
    </location>
</feature>
<dbReference type="PANTHER" id="PTHR42852">
    <property type="entry name" value="THIOL:DISULFIDE INTERCHANGE PROTEIN DSBE"/>
    <property type="match status" value="1"/>
</dbReference>
<organism evidence="3 4">
    <name type="scientific">Novosphingobium fuchskuhlense</name>
    <dbReference type="NCBI Taxonomy" id="1117702"/>
    <lineage>
        <taxon>Bacteria</taxon>
        <taxon>Pseudomonadati</taxon>
        <taxon>Pseudomonadota</taxon>
        <taxon>Alphaproteobacteria</taxon>
        <taxon>Sphingomonadales</taxon>
        <taxon>Sphingomonadaceae</taxon>
        <taxon>Novosphingobium</taxon>
    </lineage>
</organism>
<dbReference type="OrthoDB" id="9799347at2"/>
<dbReference type="Pfam" id="PF08534">
    <property type="entry name" value="Redoxin"/>
    <property type="match status" value="1"/>
</dbReference>
<dbReference type="InterPro" id="IPR050553">
    <property type="entry name" value="Thioredoxin_ResA/DsbE_sf"/>
</dbReference>
<name>A0A117UUU4_9SPHN</name>
<evidence type="ECO:0000259" key="2">
    <source>
        <dbReference type="PROSITE" id="PS51352"/>
    </source>
</evidence>
<dbReference type="Gene3D" id="3.40.30.10">
    <property type="entry name" value="Glutaredoxin"/>
    <property type="match status" value="1"/>
</dbReference>
<reference evidence="3 4" key="1">
    <citation type="submission" date="2015-10" db="EMBL/GenBank/DDBJ databases">
        <title>Draft genome sequence of Novosphingobium fuchskuhlense DSM 25065 isolated from a surface water sample of the southwest basin of Lake Grosse Fuchskuhle.</title>
        <authorList>
            <person name="Ruckert C."/>
            <person name="Winkler A."/>
            <person name="Glaeser J."/>
            <person name="Grossart H.-P."/>
            <person name="Kalinowski J."/>
            <person name="Glaeser S."/>
        </authorList>
    </citation>
    <scope>NUCLEOTIDE SEQUENCE [LARGE SCALE GENOMIC DNA]</scope>
    <source>
        <strain evidence="3 4">FNE08-7</strain>
    </source>
</reference>
<dbReference type="PANTHER" id="PTHR42852:SF18">
    <property type="entry name" value="CHROMOSOME UNDETERMINED SCAFFOLD_47, WHOLE GENOME SHOTGUN SEQUENCE"/>
    <property type="match status" value="1"/>
</dbReference>
<dbReference type="AlphaFoldDB" id="A0A117UUU4"/>
<dbReference type="EMBL" id="LLZS01000007">
    <property type="protein sequence ID" value="KUR71245.1"/>
    <property type="molecule type" value="Genomic_DNA"/>
</dbReference>
<keyword evidence="1" id="KW-0732">Signal</keyword>
<dbReference type="PROSITE" id="PS51352">
    <property type="entry name" value="THIOREDOXIN_2"/>
    <property type="match status" value="1"/>
</dbReference>
<dbReference type="InterPro" id="IPR036249">
    <property type="entry name" value="Thioredoxin-like_sf"/>
</dbReference>
<feature type="chain" id="PRO_5007156970" description="Thioredoxin domain-containing protein" evidence="1">
    <location>
        <begin position="32"/>
        <end position="159"/>
    </location>
</feature>
<protein>
    <recommendedName>
        <fullName evidence="2">Thioredoxin domain-containing protein</fullName>
    </recommendedName>
</protein>
<gene>
    <name evidence="3" type="ORF">AQZ52_11305</name>
</gene>
<dbReference type="InterPro" id="IPR013740">
    <property type="entry name" value="Redoxin"/>
</dbReference>
<evidence type="ECO:0000313" key="4">
    <source>
        <dbReference type="Proteomes" id="UP000058012"/>
    </source>
</evidence>
<accession>A0A117UUU4</accession>
<feature type="signal peptide" evidence="1">
    <location>
        <begin position="1"/>
        <end position="31"/>
    </location>
</feature>
<proteinExistence type="predicted"/>
<dbReference type="PROSITE" id="PS51318">
    <property type="entry name" value="TAT"/>
    <property type="match status" value="1"/>
</dbReference>
<evidence type="ECO:0000256" key="1">
    <source>
        <dbReference type="SAM" id="SignalP"/>
    </source>
</evidence>
<dbReference type="STRING" id="1117702.AQZ52_11305"/>
<comment type="caution">
    <text evidence="3">The sequence shown here is derived from an EMBL/GenBank/DDBJ whole genome shotgun (WGS) entry which is preliminary data.</text>
</comment>
<sequence>MLDPLSRRFARRSLLGVCAALVAVAPLAARADTVALDLAKYRGKVVYVDFWASWCGPCKLSFPFMQSLAARYPAGDVAVVTINLDRQRPAAEAFLRQVHGTLPVVYDPAGNLAKTWKVADMPTSLVFDRKGTMRFRHQGFFPGKAVEYEGHVAQLVREK</sequence>
<dbReference type="Proteomes" id="UP000058012">
    <property type="component" value="Unassembled WGS sequence"/>
</dbReference>
<dbReference type="InterPro" id="IPR013766">
    <property type="entry name" value="Thioredoxin_domain"/>
</dbReference>
<evidence type="ECO:0000313" key="3">
    <source>
        <dbReference type="EMBL" id="KUR71245.1"/>
    </source>
</evidence>
<dbReference type="RefSeq" id="WP_067910603.1">
    <property type="nucleotide sequence ID" value="NZ_KQ954245.1"/>
</dbReference>